<feature type="domain" description="GHMP kinase N-terminal" evidence="11">
    <location>
        <begin position="105"/>
        <end position="168"/>
    </location>
</feature>
<dbReference type="GO" id="GO:0019287">
    <property type="term" value="P:isopentenyl diphosphate biosynthetic process, mevalonate pathway"/>
    <property type="evidence" value="ECO:0007669"/>
    <property type="project" value="UniProtKB-UniPathway"/>
</dbReference>
<evidence type="ECO:0000313" key="14">
    <source>
        <dbReference type="Proteomes" id="UP000076794"/>
    </source>
</evidence>
<evidence type="ECO:0000256" key="1">
    <source>
        <dbReference type="ARBA" id="ARBA00022490"/>
    </source>
</evidence>
<keyword evidence="14" id="KW-1185">Reference proteome</keyword>
<dbReference type="PANTHER" id="PTHR43290">
    <property type="entry name" value="MEVALONATE KINASE"/>
    <property type="match status" value="1"/>
</dbReference>
<keyword evidence="5 13" id="KW-0418">Kinase</keyword>
<evidence type="ECO:0000259" key="11">
    <source>
        <dbReference type="Pfam" id="PF00288"/>
    </source>
</evidence>
<dbReference type="InterPro" id="IPR006205">
    <property type="entry name" value="Mev_gal_kin"/>
</dbReference>
<accession>A0A168EJ41</accession>
<dbReference type="GO" id="GO:0005524">
    <property type="term" value="F:ATP binding"/>
    <property type="evidence" value="ECO:0007669"/>
    <property type="project" value="UniProtKB-KW"/>
</dbReference>
<keyword evidence="7" id="KW-0460">Magnesium</keyword>
<organism evidence="13 14">
    <name type="scientific">Isoptericola dokdonensis DS-3</name>
    <dbReference type="NCBI Taxonomy" id="1300344"/>
    <lineage>
        <taxon>Bacteria</taxon>
        <taxon>Bacillati</taxon>
        <taxon>Actinomycetota</taxon>
        <taxon>Actinomycetes</taxon>
        <taxon>Micrococcales</taxon>
        <taxon>Promicromonosporaceae</taxon>
        <taxon>Isoptericola</taxon>
    </lineage>
</organism>
<evidence type="ECO:0000256" key="6">
    <source>
        <dbReference type="ARBA" id="ARBA00022840"/>
    </source>
</evidence>
<feature type="region of interest" description="Disordered" evidence="10">
    <location>
        <begin position="1"/>
        <end position="23"/>
    </location>
</feature>
<evidence type="ECO:0000256" key="7">
    <source>
        <dbReference type="ARBA" id="ARBA00022842"/>
    </source>
</evidence>
<dbReference type="InterPro" id="IPR013750">
    <property type="entry name" value="GHMP_kinase_C_dom"/>
</dbReference>
<name>A0A168EJ41_9MICO</name>
<dbReference type="PANTHER" id="PTHR43290:SF2">
    <property type="entry name" value="MEVALONATE KINASE"/>
    <property type="match status" value="1"/>
</dbReference>
<dbReference type="GO" id="GO:0005829">
    <property type="term" value="C:cytosol"/>
    <property type="evidence" value="ECO:0007669"/>
    <property type="project" value="TreeGrafter"/>
</dbReference>
<dbReference type="InterPro" id="IPR020568">
    <property type="entry name" value="Ribosomal_Su5_D2-typ_SF"/>
</dbReference>
<dbReference type="Gene3D" id="3.30.70.890">
    <property type="entry name" value="GHMP kinase, C-terminal domain"/>
    <property type="match status" value="1"/>
</dbReference>
<keyword evidence="1" id="KW-0963">Cytoplasm</keyword>
<keyword evidence="3 13" id="KW-0808">Transferase</keyword>
<evidence type="ECO:0000256" key="2">
    <source>
        <dbReference type="ARBA" id="ARBA00022516"/>
    </source>
</evidence>
<dbReference type="NCBIfam" id="TIGR00549">
    <property type="entry name" value="mevalon_kin"/>
    <property type="match status" value="1"/>
</dbReference>
<dbReference type="InterPro" id="IPR006204">
    <property type="entry name" value="GHMP_kinase_N_dom"/>
</dbReference>
<dbReference type="GO" id="GO:0004496">
    <property type="term" value="F:mevalonate kinase activity"/>
    <property type="evidence" value="ECO:0007669"/>
    <property type="project" value="InterPro"/>
</dbReference>
<evidence type="ECO:0000313" key="13">
    <source>
        <dbReference type="EMBL" id="ANC30089.1"/>
    </source>
</evidence>
<keyword evidence="8" id="KW-0443">Lipid metabolism</keyword>
<dbReference type="PRINTS" id="PR00959">
    <property type="entry name" value="MEVGALKINASE"/>
</dbReference>
<protein>
    <submittedName>
        <fullName evidence="13">Galactokinase</fullName>
        <ecNumber evidence="13">2.7.1.6</ecNumber>
    </submittedName>
</protein>
<dbReference type="STRING" id="1300344.I598_0509"/>
<evidence type="ECO:0000256" key="9">
    <source>
        <dbReference type="ARBA" id="ARBA00029438"/>
    </source>
</evidence>
<dbReference type="Gene3D" id="3.30.230.10">
    <property type="match status" value="1"/>
</dbReference>
<keyword evidence="6" id="KW-0067">ATP-binding</keyword>
<proteinExistence type="predicted"/>
<dbReference type="InterPro" id="IPR036554">
    <property type="entry name" value="GHMP_kinase_C_sf"/>
</dbReference>
<dbReference type="Pfam" id="PF08544">
    <property type="entry name" value="GHMP_kinases_C"/>
    <property type="match status" value="1"/>
</dbReference>
<dbReference type="EC" id="2.7.1.6" evidence="13"/>
<keyword evidence="2" id="KW-0444">Lipid biosynthesis</keyword>
<dbReference type="EMBL" id="CP014209">
    <property type="protein sequence ID" value="ANC30089.1"/>
    <property type="molecule type" value="Genomic_DNA"/>
</dbReference>
<sequence length="344" mass="33547">MSAQQLSADRSGRTAGTTSGSGVAHGKTILLGEHAVVHGSPAIAVPLPRLAARADVRLDAPAATLTTSLYTGPLAAAPDRLAPTLTALRTTLTALRPDDAADLEATAALHVTSDVPHERGLGSSAAVAAAVVRAVADALGVTLEADDLHELVQTSERVAHGAPSGLDARSVVADGPLWFHRGEARLLPVGADGVLVVADTGVAGGTRAAVAGVRALRDADPAAGRALDRLGALVAVGRDALAAGDLGAVGAAMDEAHAHLAALTVSSPELDRLTAAARAAGALGAKLTGGGRGGCAVALCADAATAAAVADAYAAAGATGVWTSPLSPTTADQPTSPTGSTPTA</sequence>
<dbReference type="UniPathway" id="UPA00057">
    <property type="reaction ID" value="UER00098"/>
</dbReference>
<evidence type="ECO:0000256" key="3">
    <source>
        <dbReference type="ARBA" id="ARBA00022679"/>
    </source>
</evidence>
<dbReference type="InterPro" id="IPR014721">
    <property type="entry name" value="Ribsml_uS5_D2-typ_fold_subgr"/>
</dbReference>
<dbReference type="AlphaFoldDB" id="A0A168EJ41"/>
<dbReference type="PATRIC" id="fig|1300344.3.peg.509"/>
<keyword evidence="4" id="KW-0547">Nucleotide-binding</keyword>
<dbReference type="SUPFAM" id="SSF55060">
    <property type="entry name" value="GHMP Kinase, C-terminal domain"/>
    <property type="match status" value="1"/>
</dbReference>
<dbReference type="RefSeq" id="WP_198155737.1">
    <property type="nucleotide sequence ID" value="NZ_CP014209.1"/>
</dbReference>
<reference evidence="13 14" key="1">
    <citation type="submission" date="2016-01" db="EMBL/GenBank/DDBJ databases">
        <title>Complete genome sequence of a soil Actinobacterium, Isoptericola dokdonensis DS-3.</title>
        <authorList>
            <person name="Kwon S.-K."/>
            <person name="Kim J.F."/>
        </authorList>
    </citation>
    <scope>NUCLEOTIDE SEQUENCE [LARGE SCALE GENOMIC DNA]</scope>
    <source>
        <strain evidence="13 14">DS-3</strain>
    </source>
</reference>
<feature type="domain" description="GHMP kinase C-terminal" evidence="12">
    <location>
        <begin position="239"/>
        <end position="317"/>
    </location>
</feature>
<dbReference type="SUPFAM" id="SSF54211">
    <property type="entry name" value="Ribosomal protein S5 domain 2-like"/>
    <property type="match status" value="1"/>
</dbReference>
<evidence type="ECO:0000256" key="10">
    <source>
        <dbReference type="SAM" id="MobiDB-lite"/>
    </source>
</evidence>
<evidence type="ECO:0000256" key="5">
    <source>
        <dbReference type="ARBA" id="ARBA00022777"/>
    </source>
</evidence>
<evidence type="ECO:0000256" key="4">
    <source>
        <dbReference type="ARBA" id="ARBA00022741"/>
    </source>
</evidence>
<feature type="compositionally biased region" description="Low complexity" evidence="10">
    <location>
        <begin position="13"/>
        <end position="22"/>
    </location>
</feature>
<dbReference type="Proteomes" id="UP000076794">
    <property type="component" value="Chromosome"/>
</dbReference>
<evidence type="ECO:0000256" key="8">
    <source>
        <dbReference type="ARBA" id="ARBA00023098"/>
    </source>
</evidence>
<dbReference type="KEGG" id="ido:I598_0509"/>
<feature type="region of interest" description="Disordered" evidence="10">
    <location>
        <begin position="323"/>
        <end position="344"/>
    </location>
</feature>
<evidence type="ECO:0000259" key="12">
    <source>
        <dbReference type="Pfam" id="PF08544"/>
    </source>
</evidence>
<comment type="pathway">
    <text evidence="9">Isoprenoid biosynthesis; isopentenyl diphosphate biosynthesis via mevalonate pathway; isopentenyl diphosphate from (R)-mevalonate: step 1/3.</text>
</comment>
<gene>
    <name evidence="13" type="primary">galK_1</name>
    <name evidence="13" type="ORF">I598_0509</name>
</gene>
<dbReference type="GO" id="GO:0004335">
    <property type="term" value="F:galactokinase activity"/>
    <property type="evidence" value="ECO:0007669"/>
    <property type="project" value="UniProtKB-EC"/>
</dbReference>
<dbReference type="Pfam" id="PF00288">
    <property type="entry name" value="GHMP_kinases_N"/>
    <property type="match status" value="1"/>
</dbReference>